<dbReference type="SUPFAM" id="SSF50249">
    <property type="entry name" value="Nucleic acid-binding proteins"/>
    <property type="match status" value="1"/>
</dbReference>
<gene>
    <name evidence="6" type="ordered locus">Rmar_0235</name>
</gene>
<dbReference type="PROSITE" id="PS51857">
    <property type="entry name" value="CSD_2"/>
    <property type="match status" value="1"/>
</dbReference>
<evidence type="ECO:0000259" key="5">
    <source>
        <dbReference type="PROSITE" id="PS51857"/>
    </source>
</evidence>
<evidence type="ECO:0000256" key="1">
    <source>
        <dbReference type="ARBA" id="ARBA00004496"/>
    </source>
</evidence>
<keyword evidence="2" id="KW-0963">Cytoplasm</keyword>
<dbReference type="AlphaFoldDB" id="D0MDE8"/>
<sequence length="95" mass="10797">MAARRGVVKWFDAKKGYGFIIHPEGGADIFVHYSQIISERRFKTLRTGQIVEFELHEGPKGLHARNVVPLDEVQRKAASGERTPRQQQSHSLSRS</sequence>
<dbReference type="STRING" id="518766.Rmar_0235"/>
<dbReference type="HOGENOM" id="CLU_117621_0_1_10"/>
<feature type="region of interest" description="Disordered" evidence="4">
    <location>
        <begin position="74"/>
        <end position="95"/>
    </location>
</feature>
<feature type="compositionally biased region" description="Polar residues" evidence="4">
    <location>
        <begin position="85"/>
        <end position="95"/>
    </location>
</feature>
<dbReference type="InterPro" id="IPR019844">
    <property type="entry name" value="CSD_CS"/>
</dbReference>
<dbReference type="Proteomes" id="UP000002221">
    <property type="component" value="Chromosome"/>
</dbReference>
<dbReference type="CDD" id="cd04458">
    <property type="entry name" value="CSP_CDS"/>
    <property type="match status" value="1"/>
</dbReference>
<dbReference type="RefSeq" id="WP_012842753.1">
    <property type="nucleotide sequence ID" value="NC_013501.1"/>
</dbReference>
<dbReference type="InterPro" id="IPR012340">
    <property type="entry name" value="NA-bd_OB-fold"/>
</dbReference>
<evidence type="ECO:0000313" key="7">
    <source>
        <dbReference type="Proteomes" id="UP000002221"/>
    </source>
</evidence>
<dbReference type="PROSITE" id="PS00352">
    <property type="entry name" value="CSD_1"/>
    <property type="match status" value="1"/>
</dbReference>
<organism evidence="6 7">
    <name type="scientific">Rhodothermus marinus (strain ATCC 43812 / DSM 4252 / R-10)</name>
    <name type="common">Rhodothermus obamensis</name>
    <dbReference type="NCBI Taxonomy" id="518766"/>
    <lineage>
        <taxon>Bacteria</taxon>
        <taxon>Pseudomonadati</taxon>
        <taxon>Rhodothermota</taxon>
        <taxon>Rhodothermia</taxon>
        <taxon>Rhodothermales</taxon>
        <taxon>Rhodothermaceae</taxon>
        <taxon>Rhodothermus</taxon>
    </lineage>
</organism>
<evidence type="ECO:0000313" key="6">
    <source>
        <dbReference type="EMBL" id="ACY47141.1"/>
    </source>
</evidence>
<proteinExistence type="predicted"/>
<protein>
    <submittedName>
        <fullName evidence="6">Cold-shock DNA-binding domain protein</fullName>
    </submittedName>
</protein>
<dbReference type="GO" id="GO:0005829">
    <property type="term" value="C:cytosol"/>
    <property type="evidence" value="ECO:0007669"/>
    <property type="project" value="UniProtKB-ARBA"/>
</dbReference>
<evidence type="ECO:0000256" key="3">
    <source>
        <dbReference type="RuleBase" id="RU000408"/>
    </source>
</evidence>
<feature type="compositionally biased region" description="Basic and acidic residues" evidence="4">
    <location>
        <begin position="74"/>
        <end position="84"/>
    </location>
</feature>
<feature type="domain" description="CSD" evidence="5">
    <location>
        <begin position="3"/>
        <end position="69"/>
    </location>
</feature>
<keyword evidence="6" id="KW-0238">DNA-binding</keyword>
<evidence type="ECO:0000256" key="2">
    <source>
        <dbReference type="ARBA" id="ARBA00022490"/>
    </source>
</evidence>
<dbReference type="OrthoDB" id="9805039at2"/>
<dbReference type="InterPro" id="IPR011129">
    <property type="entry name" value="CSD"/>
</dbReference>
<dbReference type="SMART" id="SM00357">
    <property type="entry name" value="CSP"/>
    <property type="match status" value="1"/>
</dbReference>
<dbReference type="InterPro" id="IPR002059">
    <property type="entry name" value="CSP_DNA-bd"/>
</dbReference>
<dbReference type="EMBL" id="CP001807">
    <property type="protein sequence ID" value="ACY47141.1"/>
    <property type="molecule type" value="Genomic_DNA"/>
</dbReference>
<dbReference type="eggNOG" id="COG1278">
    <property type="taxonomic scope" value="Bacteria"/>
</dbReference>
<dbReference type="Gene3D" id="2.40.50.140">
    <property type="entry name" value="Nucleic acid-binding proteins"/>
    <property type="match status" value="1"/>
</dbReference>
<comment type="subcellular location">
    <subcellularLocation>
        <location evidence="1 3">Cytoplasm</location>
    </subcellularLocation>
</comment>
<name>D0MDE8_RHOM4</name>
<dbReference type="PRINTS" id="PR00050">
    <property type="entry name" value="COLDSHOCK"/>
</dbReference>
<dbReference type="InterPro" id="IPR050181">
    <property type="entry name" value="Cold_shock_domain"/>
</dbReference>
<dbReference type="GO" id="GO:0003677">
    <property type="term" value="F:DNA binding"/>
    <property type="evidence" value="ECO:0007669"/>
    <property type="project" value="UniProtKB-KW"/>
</dbReference>
<dbReference type="InterPro" id="IPR012156">
    <property type="entry name" value="Cold_shock_CspA"/>
</dbReference>
<reference evidence="6 7" key="1">
    <citation type="journal article" date="2009" name="Stand. Genomic Sci.">
        <title>Complete genome sequence of Rhodothermus marinus type strain (R-10).</title>
        <authorList>
            <person name="Nolan M."/>
            <person name="Tindall B.J."/>
            <person name="Pomrenke H."/>
            <person name="Lapidus A."/>
            <person name="Copeland A."/>
            <person name="Glavina Del Rio T."/>
            <person name="Lucas S."/>
            <person name="Chen F."/>
            <person name="Tice H."/>
            <person name="Cheng J.F."/>
            <person name="Saunders E."/>
            <person name="Han C."/>
            <person name="Bruce D."/>
            <person name="Goodwin L."/>
            <person name="Chain P."/>
            <person name="Pitluck S."/>
            <person name="Ovchinikova G."/>
            <person name="Pati A."/>
            <person name="Ivanova N."/>
            <person name="Mavromatis K."/>
            <person name="Chen A."/>
            <person name="Palaniappan K."/>
            <person name="Land M."/>
            <person name="Hauser L."/>
            <person name="Chang Y.J."/>
            <person name="Jeffries C.D."/>
            <person name="Brettin T."/>
            <person name="Goker M."/>
            <person name="Bristow J."/>
            <person name="Eisen J.A."/>
            <person name="Markowitz V."/>
            <person name="Hugenholtz P."/>
            <person name="Kyrpides N.C."/>
            <person name="Klenk H.P."/>
            <person name="Detter J.C."/>
        </authorList>
    </citation>
    <scope>NUCLEOTIDE SEQUENCE [LARGE SCALE GENOMIC DNA]</scope>
    <source>
        <strain evidence="7">ATCC 43812 / DSM 4252 / R-10</strain>
    </source>
</reference>
<accession>D0MDE8</accession>
<keyword evidence="7" id="KW-1185">Reference proteome</keyword>
<dbReference type="Pfam" id="PF00313">
    <property type="entry name" value="CSD"/>
    <property type="match status" value="1"/>
</dbReference>
<dbReference type="PANTHER" id="PTHR11544">
    <property type="entry name" value="COLD SHOCK DOMAIN CONTAINING PROTEINS"/>
    <property type="match status" value="1"/>
</dbReference>
<dbReference type="PIRSF" id="PIRSF002599">
    <property type="entry name" value="Cold_shock_A"/>
    <property type="match status" value="1"/>
</dbReference>
<dbReference type="KEGG" id="rmr:Rmar_0235"/>
<evidence type="ECO:0000256" key="4">
    <source>
        <dbReference type="SAM" id="MobiDB-lite"/>
    </source>
</evidence>